<dbReference type="EMBL" id="JACVVK020000010">
    <property type="protein sequence ID" value="KAK7505450.1"/>
    <property type="molecule type" value="Genomic_DNA"/>
</dbReference>
<dbReference type="GO" id="GO:0031176">
    <property type="term" value="F:endo-1,4-beta-xylanase activity"/>
    <property type="evidence" value="ECO:0007669"/>
    <property type="project" value="UniProtKB-ARBA"/>
</dbReference>
<accession>A0ABD0M0Y3</accession>
<dbReference type="InterPro" id="IPR044846">
    <property type="entry name" value="GH10"/>
</dbReference>
<dbReference type="Gene3D" id="2.60.120.260">
    <property type="entry name" value="Galactose-binding domain-like"/>
    <property type="match status" value="1"/>
</dbReference>
<dbReference type="Pfam" id="PF00331">
    <property type="entry name" value="Glyco_hydro_10"/>
    <property type="match status" value="1"/>
</dbReference>
<dbReference type="Proteomes" id="UP001519460">
    <property type="component" value="Unassembled WGS sequence"/>
</dbReference>
<feature type="transmembrane region" description="Helical" evidence="6">
    <location>
        <begin position="379"/>
        <end position="400"/>
    </location>
</feature>
<proteinExistence type="inferred from homology"/>
<comment type="caution">
    <text evidence="11">The sequence shown here is derived from an EMBL/GenBank/DDBJ whole genome shotgun (WGS) entry which is preliminary data.</text>
</comment>
<dbReference type="Gene3D" id="3.40.50.150">
    <property type="entry name" value="Vaccinia Virus protein VP39"/>
    <property type="match status" value="1"/>
</dbReference>
<keyword evidence="7" id="KW-0732">Signal</keyword>
<feature type="domain" description="GH10" evidence="8">
    <location>
        <begin position="201"/>
        <end position="303"/>
    </location>
</feature>
<dbReference type="InterPro" id="IPR006342">
    <property type="entry name" value="FkbM_mtfrase"/>
</dbReference>
<feature type="domain" description="Methyltransferase FkbM" evidence="10">
    <location>
        <begin position="487"/>
        <end position="652"/>
    </location>
</feature>
<evidence type="ECO:0000256" key="3">
    <source>
        <dbReference type="ARBA" id="ARBA00022801"/>
    </source>
</evidence>
<evidence type="ECO:0000256" key="7">
    <source>
        <dbReference type="SAM" id="SignalP"/>
    </source>
</evidence>
<protein>
    <recommendedName>
        <fullName evidence="13">GH10 domain-containing protein</fullName>
    </recommendedName>
</protein>
<comment type="similarity">
    <text evidence="1">Belongs to the glycosyl hydrolase 10 (cellulase F) family.</text>
</comment>
<keyword evidence="6" id="KW-0472">Membrane</keyword>
<evidence type="ECO:0008006" key="13">
    <source>
        <dbReference type="Google" id="ProtNLM"/>
    </source>
</evidence>
<dbReference type="Gene3D" id="3.20.20.80">
    <property type="entry name" value="Glycosidases"/>
    <property type="match status" value="1"/>
</dbReference>
<evidence type="ECO:0000313" key="12">
    <source>
        <dbReference type="Proteomes" id="UP001519460"/>
    </source>
</evidence>
<keyword evidence="3" id="KW-0378">Hydrolase</keyword>
<dbReference type="PANTHER" id="PTHR31490">
    <property type="entry name" value="GLYCOSYL HYDROLASE"/>
    <property type="match status" value="1"/>
</dbReference>
<keyword evidence="2" id="KW-0677">Repeat</keyword>
<dbReference type="InterPro" id="IPR003305">
    <property type="entry name" value="CenC_carb-bd"/>
</dbReference>
<keyword evidence="4" id="KW-0119">Carbohydrate metabolism</keyword>
<evidence type="ECO:0000313" key="11">
    <source>
        <dbReference type="EMBL" id="KAK7505450.1"/>
    </source>
</evidence>
<evidence type="ECO:0000259" key="8">
    <source>
        <dbReference type="Pfam" id="PF00331"/>
    </source>
</evidence>
<feature type="transmembrane region" description="Helical" evidence="6">
    <location>
        <begin position="309"/>
        <end position="328"/>
    </location>
</feature>
<dbReference type="Pfam" id="PF02018">
    <property type="entry name" value="CBM_4_9"/>
    <property type="match status" value="1"/>
</dbReference>
<organism evidence="11 12">
    <name type="scientific">Batillaria attramentaria</name>
    <dbReference type="NCBI Taxonomy" id="370345"/>
    <lineage>
        <taxon>Eukaryota</taxon>
        <taxon>Metazoa</taxon>
        <taxon>Spiralia</taxon>
        <taxon>Lophotrochozoa</taxon>
        <taxon>Mollusca</taxon>
        <taxon>Gastropoda</taxon>
        <taxon>Caenogastropoda</taxon>
        <taxon>Sorbeoconcha</taxon>
        <taxon>Cerithioidea</taxon>
        <taxon>Batillariidae</taxon>
        <taxon>Batillaria</taxon>
    </lineage>
</organism>
<keyword evidence="6" id="KW-0812">Transmembrane</keyword>
<evidence type="ECO:0000259" key="9">
    <source>
        <dbReference type="Pfam" id="PF02018"/>
    </source>
</evidence>
<dbReference type="PANTHER" id="PTHR31490:SF1">
    <property type="entry name" value="ENDO-1,4-BETA-XYLANASE 1"/>
    <property type="match status" value="1"/>
</dbReference>
<reference evidence="11 12" key="1">
    <citation type="journal article" date="2023" name="Sci. Data">
        <title>Genome assembly of the Korean intertidal mud-creeper Batillaria attramentaria.</title>
        <authorList>
            <person name="Patra A.K."/>
            <person name="Ho P.T."/>
            <person name="Jun S."/>
            <person name="Lee S.J."/>
            <person name="Kim Y."/>
            <person name="Won Y.J."/>
        </authorList>
    </citation>
    <scope>NUCLEOTIDE SEQUENCE [LARGE SCALE GENOMIC DNA]</scope>
    <source>
        <strain evidence="11">Wonlab-2016</strain>
    </source>
</reference>
<dbReference type="InterPro" id="IPR008979">
    <property type="entry name" value="Galactose-bd-like_sf"/>
</dbReference>
<feature type="domain" description="CBM-cenC" evidence="9">
    <location>
        <begin position="19"/>
        <end position="145"/>
    </location>
</feature>
<gene>
    <name evidence="11" type="ORF">BaRGS_00003195</name>
</gene>
<dbReference type="InterPro" id="IPR001000">
    <property type="entry name" value="GH10_dom"/>
</dbReference>
<keyword evidence="5" id="KW-0624">Polysaccharide degradation</keyword>
<keyword evidence="12" id="KW-1185">Reference proteome</keyword>
<evidence type="ECO:0000256" key="4">
    <source>
        <dbReference type="ARBA" id="ARBA00023277"/>
    </source>
</evidence>
<evidence type="ECO:0000256" key="5">
    <source>
        <dbReference type="ARBA" id="ARBA00023326"/>
    </source>
</evidence>
<dbReference type="GO" id="GO:0000272">
    <property type="term" value="P:polysaccharide catabolic process"/>
    <property type="evidence" value="ECO:0007669"/>
    <property type="project" value="UniProtKB-KW"/>
</dbReference>
<dbReference type="NCBIfam" id="TIGR01444">
    <property type="entry name" value="fkbM_fam"/>
    <property type="match status" value="1"/>
</dbReference>
<dbReference type="InterPro" id="IPR017853">
    <property type="entry name" value="GH"/>
</dbReference>
<sequence length="684" mass="77151">MAAGLVLLCVALMSTASGELLQNGGFESLQNWGCYSFTCKLTTDRHSGQHAVEVSGRQHWYQGPSQMITVTQDTEYNVTGYIKLLTDHGDNGQRVELEVDMLLGDDTHLYQSAAAHNGVRVADGWVYLSGTFAVPSQRPDPEVHFVVDDASVTQIGQLGVSWQNYSQSVIEQHRKSDIHIDVTTASGINKADVQIHVVQTKKSFPFGVAIGAERYNDPNNQAYRDFVHTHFNWAVIDNALKWRPGQYHYQPAIDALHGLKRNGMKIRAHNIVWSVPDFIQPWVKQLSGDELRSVVKEHIEMDMNVTRGLTLEVFLLVAVLVLCLVINLHRKRGQTHPISWLQQLNTSVRGYHVRQRHQAAIDKARQCFCPQTLRRRASYVVMLVACLLLGNHLHLIPLYLIPPTGNANVFVPNTTDCRFHLPVHIPMKGRSEICTYDPKEDRRSRKIHKSGHPTFEVDILSILDIMSSDVMMNGRPVASFVDLGCYIGTFTITVASMGYKVLAVDAMNSSLQLLATSLRWASLTDRVTILHNAISDRRKDVVVQVDLGNRGASWIEHNASASDISISKARKVNTQPVVKAICMDDLVPYVPTRRVLLKMDVEGSEWLALRCADRFFAEVDVPFIHMNFASYNTKHKHRGRKISRYLSKRGYSAHNPRKPGLPLMYEPPNFWIGNVLWVKTQETD</sequence>
<evidence type="ECO:0000256" key="1">
    <source>
        <dbReference type="ARBA" id="ARBA00007495"/>
    </source>
</evidence>
<dbReference type="AlphaFoldDB" id="A0ABD0M0Y3"/>
<dbReference type="SUPFAM" id="SSF53335">
    <property type="entry name" value="S-adenosyl-L-methionine-dependent methyltransferases"/>
    <property type="match status" value="1"/>
</dbReference>
<feature type="chain" id="PRO_5044758686" description="GH10 domain-containing protein" evidence="7">
    <location>
        <begin position="19"/>
        <end position="684"/>
    </location>
</feature>
<name>A0ABD0M0Y3_9CAEN</name>
<evidence type="ECO:0000256" key="6">
    <source>
        <dbReference type="SAM" id="Phobius"/>
    </source>
</evidence>
<dbReference type="SUPFAM" id="SSF49785">
    <property type="entry name" value="Galactose-binding domain-like"/>
    <property type="match status" value="1"/>
</dbReference>
<keyword evidence="6" id="KW-1133">Transmembrane helix</keyword>
<dbReference type="InterPro" id="IPR029063">
    <property type="entry name" value="SAM-dependent_MTases_sf"/>
</dbReference>
<dbReference type="Pfam" id="PF05050">
    <property type="entry name" value="Methyltransf_21"/>
    <property type="match status" value="1"/>
</dbReference>
<evidence type="ECO:0000256" key="2">
    <source>
        <dbReference type="ARBA" id="ARBA00022737"/>
    </source>
</evidence>
<dbReference type="SUPFAM" id="SSF51445">
    <property type="entry name" value="(Trans)glycosidases"/>
    <property type="match status" value="1"/>
</dbReference>
<feature type="signal peptide" evidence="7">
    <location>
        <begin position="1"/>
        <end position="18"/>
    </location>
</feature>
<evidence type="ECO:0000259" key="10">
    <source>
        <dbReference type="Pfam" id="PF05050"/>
    </source>
</evidence>